<keyword evidence="2" id="KW-1185">Reference proteome</keyword>
<evidence type="ECO:0008006" key="3">
    <source>
        <dbReference type="Google" id="ProtNLM"/>
    </source>
</evidence>
<organism evidence="1 2">
    <name type="scientific">Aedoeadaptatus coxii</name>
    <dbReference type="NCBI Taxonomy" id="755172"/>
    <lineage>
        <taxon>Bacteria</taxon>
        <taxon>Bacillati</taxon>
        <taxon>Bacillota</taxon>
        <taxon>Tissierellia</taxon>
        <taxon>Tissierellales</taxon>
        <taxon>Peptoniphilaceae</taxon>
        <taxon>Aedoeadaptatus</taxon>
    </lineage>
</organism>
<evidence type="ECO:0000313" key="1">
    <source>
        <dbReference type="EMBL" id="KXB64912.1"/>
    </source>
</evidence>
<reference evidence="2" key="1">
    <citation type="submission" date="2016-01" db="EMBL/GenBank/DDBJ databases">
        <authorList>
            <person name="Mitreva M."/>
            <person name="Pepin K.H."/>
            <person name="Mihindukulasuriya K.A."/>
            <person name="Fulton R."/>
            <person name="Fronick C."/>
            <person name="O'Laughlin M."/>
            <person name="Miner T."/>
            <person name="Herter B."/>
            <person name="Rosa B.A."/>
            <person name="Cordes M."/>
            <person name="Tomlinson C."/>
            <person name="Wollam A."/>
            <person name="Palsikar V.B."/>
            <person name="Mardis E.R."/>
            <person name="Wilson R.K."/>
        </authorList>
    </citation>
    <scope>NUCLEOTIDE SEQUENCE [LARGE SCALE GENOMIC DNA]</scope>
    <source>
        <strain evidence="2">DNF00729</strain>
    </source>
</reference>
<sequence length="109" mass="12524">MLEKSRKEKKVSRIKLLMEIKEDAENLASSIGVLLTALESNEEVPKKEEKVNQNEKIYEIEDVRKILADKSRLGHTAKIRELLEKYGAKKLSEIDPSNYKDLVADVEKL</sequence>
<dbReference type="PATRIC" id="fig|755172.3.peg.1787"/>
<dbReference type="EMBL" id="LSDG01000046">
    <property type="protein sequence ID" value="KXB64912.1"/>
    <property type="molecule type" value="Genomic_DNA"/>
</dbReference>
<dbReference type="Proteomes" id="UP000070442">
    <property type="component" value="Unassembled WGS sequence"/>
</dbReference>
<protein>
    <recommendedName>
        <fullName evidence="3">rRNA biogenesis protein rrp5</fullName>
    </recommendedName>
</protein>
<name>A0A134AB10_9FIRM</name>
<accession>A0A134AB10</accession>
<evidence type="ECO:0000313" key="2">
    <source>
        <dbReference type="Proteomes" id="UP000070442"/>
    </source>
</evidence>
<comment type="caution">
    <text evidence="1">The sequence shown here is derived from an EMBL/GenBank/DDBJ whole genome shotgun (WGS) entry which is preliminary data.</text>
</comment>
<proteinExistence type="predicted"/>
<gene>
    <name evidence="1" type="ORF">HMPREF1863_01831</name>
</gene>
<dbReference type="AlphaFoldDB" id="A0A134AB10"/>
<dbReference type="STRING" id="755172.HMPREF1863_01831"/>